<accession>A0A4S1WPI2</accession>
<dbReference type="Proteomes" id="UP000309848">
    <property type="component" value="Unassembled WGS sequence"/>
</dbReference>
<keyword evidence="2" id="KW-1185">Reference proteome</keyword>
<reference evidence="1 2" key="1">
    <citation type="submission" date="2019-04" db="EMBL/GenBank/DDBJ databases">
        <title>Sphingomonas psychrotolerans sp. nov., isolated from soil in the Tianshan Mountains, Xinjiang, China.</title>
        <authorList>
            <person name="Luo Y."/>
            <person name="Sheng H."/>
        </authorList>
    </citation>
    <scope>NUCLEOTIDE SEQUENCE [LARGE SCALE GENOMIC DNA]</scope>
    <source>
        <strain evidence="1 2">KIS18-15</strain>
    </source>
</reference>
<dbReference type="EMBL" id="SRXU01000003">
    <property type="protein sequence ID" value="TGX43156.1"/>
    <property type="molecule type" value="Genomic_DNA"/>
</dbReference>
<comment type="caution">
    <text evidence="1">The sequence shown here is derived from an EMBL/GenBank/DDBJ whole genome shotgun (WGS) entry which is preliminary data.</text>
</comment>
<gene>
    <name evidence="1" type="ORF">E5A74_08215</name>
</gene>
<protein>
    <submittedName>
        <fullName evidence="1">Uncharacterized protein</fullName>
    </submittedName>
</protein>
<sequence>MSRLASGLPVQLLAAAVALGAIDFAPPAEGQMLLMPLAGQGADSLAVWATVAGARIVGPGPLPGSLVVQGSAGTLAGAALRHATLIVAAPPAACGAER</sequence>
<evidence type="ECO:0000313" key="1">
    <source>
        <dbReference type="EMBL" id="TGX43156.1"/>
    </source>
</evidence>
<proteinExistence type="predicted"/>
<name>A0A4S1WPI2_9SPHN</name>
<evidence type="ECO:0000313" key="2">
    <source>
        <dbReference type="Proteomes" id="UP000309848"/>
    </source>
</evidence>
<organism evidence="1 2">
    <name type="scientific">Sphingomonas naasensis</name>
    <dbReference type="NCBI Taxonomy" id="1344951"/>
    <lineage>
        <taxon>Bacteria</taxon>
        <taxon>Pseudomonadati</taxon>
        <taxon>Pseudomonadota</taxon>
        <taxon>Alphaproteobacteria</taxon>
        <taxon>Sphingomonadales</taxon>
        <taxon>Sphingomonadaceae</taxon>
        <taxon>Sphingomonas</taxon>
    </lineage>
</organism>
<dbReference type="OrthoDB" id="7574552at2"/>
<dbReference type="RefSeq" id="WP_135983809.1">
    <property type="nucleotide sequence ID" value="NZ_JAASQM010000002.1"/>
</dbReference>
<dbReference type="AlphaFoldDB" id="A0A4S1WPI2"/>